<organism evidence="1 2">
    <name type="scientific">Rosa chinensis</name>
    <name type="common">China rose</name>
    <dbReference type="NCBI Taxonomy" id="74649"/>
    <lineage>
        <taxon>Eukaryota</taxon>
        <taxon>Viridiplantae</taxon>
        <taxon>Streptophyta</taxon>
        <taxon>Embryophyta</taxon>
        <taxon>Tracheophyta</taxon>
        <taxon>Spermatophyta</taxon>
        <taxon>Magnoliopsida</taxon>
        <taxon>eudicotyledons</taxon>
        <taxon>Gunneridae</taxon>
        <taxon>Pentapetalae</taxon>
        <taxon>rosids</taxon>
        <taxon>fabids</taxon>
        <taxon>Rosales</taxon>
        <taxon>Rosaceae</taxon>
        <taxon>Rosoideae</taxon>
        <taxon>Rosoideae incertae sedis</taxon>
        <taxon>Rosa</taxon>
    </lineage>
</organism>
<evidence type="ECO:0000313" key="2">
    <source>
        <dbReference type="Proteomes" id="UP000238479"/>
    </source>
</evidence>
<dbReference type="Gramene" id="PRQ58141">
    <property type="protein sequence ID" value="PRQ58141"/>
    <property type="gene ID" value="RchiOBHm_Chr1g0356001"/>
</dbReference>
<sequence>MVLVPASAICYFPLTPSNPDNEVNHSNLRSRHLLVQLHLLPIFIPLSAHLIRRSDPKL</sequence>
<reference evidence="1 2" key="1">
    <citation type="journal article" date="2018" name="Nat. Genet.">
        <title>The Rosa genome provides new insights in the design of modern roses.</title>
        <authorList>
            <person name="Bendahmane M."/>
        </authorList>
    </citation>
    <scope>NUCLEOTIDE SEQUENCE [LARGE SCALE GENOMIC DNA]</scope>
    <source>
        <strain evidence="2">cv. Old Blush</strain>
    </source>
</reference>
<dbReference type="AlphaFoldDB" id="A0A2P6SHI2"/>
<accession>A0A2P6SHI2</accession>
<gene>
    <name evidence="1" type="ORF">RchiOBHm_Chr1g0356001</name>
</gene>
<name>A0A2P6SHI2_ROSCH</name>
<comment type="caution">
    <text evidence="1">The sequence shown here is derived from an EMBL/GenBank/DDBJ whole genome shotgun (WGS) entry which is preliminary data.</text>
</comment>
<proteinExistence type="predicted"/>
<keyword evidence="2" id="KW-1185">Reference proteome</keyword>
<dbReference type="EMBL" id="PDCK01000039">
    <property type="protein sequence ID" value="PRQ58141.1"/>
    <property type="molecule type" value="Genomic_DNA"/>
</dbReference>
<evidence type="ECO:0000313" key="1">
    <source>
        <dbReference type="EMBL" id="PRQ58141.1"/>
    </source>
</evidence>
<dbReference type="Proteomes" id="UP000238479">
    <property type="component" value="Chromosome 1"/>
</dbReference>
<protein>
    <submittedName>
        <fullName evidence="1">Uncharacterized protein</fullName>
    </submittedName>
</protein>